<dbReference type="Pfam" id="PF02984">
    <property type="entry name" value="Cyclin_C"/>
    <property type="match status" value="1"/>
</dbReference>
<keyword evidence="2 4" id="KW-0195">Cyclin</keyword>
<feature type="domain" description="Cyclin-like" evidence="6">
    <location>
        <begin position="170"/>
        <end position="271"/>
    </location>
</feature>
<reference evidence="8" key="2">
    <citation type="submission" date="2025-09" db="UniProtKB">
        <authorList>
            <consortium name="Ensembl"/>
        </authorList>
    </citation>
    <scope>IDENTIFICATION</scope>
</reference>
<dbReference type="STRING" id="409849.ENSPMGP00000008202"/>
<feature type="domain" description="Cyclin-like" evidence="6">
    <location>
        <begin position="73"/>
        <end position="157"/>
    </location>
</feature>
<name>A0A3B3ZU17_9GOBI</name>
<organism evidence="8 9">
    <name type="scientific">Periophthalmus magnuspinnatus</name>
    <dbReference type="NCBI Taxonomy" id="409849"/>
    <lineage>
        <taxon>Eukaryota</taxon>
        <taxon>Metazoa</taxon>
        <taxon>Chordata</taxon>
        <taxon>Craniata</taxon>
        <taxon>Vertebrata</taxon>
        <taxon>Euteleostomi</taxon>
        <taxon>Actinopterygii</taxon>
        <taxon>Neopterygii</taxon>
        <taxon>Teleostei</taxon>
        <taxon>Neoteleostei</taxon>
        <taxon>Acanthomorphata</taxon>
        <taxon>Gobiaria</taxon>
        <taxon>Gobiiformes</taxon>
        <taxon>Gobioidei</taxon>
        <taxon>Gobiidae</taxon>
        <taxon>Oxudercinae</taxon>
        <taxon>Periophthalmus</taxon>
    </lineage>
</organism>
<dbReference type="SMART" id="SM00385">
    <property type="entry name" value="CYCLIN"/>
    <property type="match status" value="2"/>
</dbReference>
<sequence>MSQELAVSLWCEEAGDIQEQNQERCDVPAAWDPSVLGQRAVTRLLQLERRYLPSALYVSLIQGAPESRDELVKWAMEVCSDAGCEEQVFPLSVSLLDRFLSSSLSVPASPFCLVASCVLVASKLTECETLPVDTLCAAAEYSFSSHSLREMERVLVGTLSWDLASVTPQDFLPHFLSAAVTSSSRDGSDLASTVRRHSDTLSALCVCDSRFLGAPPSLLAAGALCCALKGLGTNQHLELTTERIAHLCQTDPAVLQYFSEMIELVLRERLSGGLQSAPSQKEEELTEPPRPGTPADMTEIDF</sequence>
<comment type="similarity">
    <text evidence="4">Belongs to the cyclin family.</text>
</comment>
<dbReference type="CDD" id="cd20516">
    <property type="entry name" value="CYCLIN_CCND_rpt2"/>
    <property type="match status" value="1"/>
</dbReference>
<dbReference type="Gene3D" id="1.10.472.10">
    <property type="entry name" value="Cyclin-like"/>
    <property type="match status" value="2"/>
</dbReference>
<dbReference type="SMART" id="SM01332">
    <property type="entry name" value="Cyclin_C"/>
    <property type="match status" value="1"/>
</dbReference>
<dbReference type="FunFam" id="1.10.472.10:FF:000096">
    <property type="entry name" value="G1/S-specific cyclin-D3 isoform X2"/>
    <property type="match status" value="1"/>
</dbReference>
<dbReference type="Proteomes" id="UP000261520">
    <property type="component" value="Unplaced"/>
</dbReference>
<evidence type="ECO:0000259" key="6">
    <source>
        <dbReference type="SMART" id="SM00385"/>
    </source>
</evidence>
<proteinExistence type="inferred from homology"/>
<evidence type="ECO:0000256" key="1">
    <source>
        <dbReference type="ARBA" id="ARBA00003222"/>
    </source>
</evidence>
<dbReference type="InterPro" id="IPR004367">
    <property type="entry name" value="Cyclin_C-dom"/>
</dbReference>
<dbReference type="Pfam" id="PF00134">
    <property type="entry name" value="Cyclin_N"/>
    <property type="match status" value="1"/>
</dbReference>
<keyword evidence="9" id="KW-1185">Reference proteome</keyword>
<accession>A0A3B3ZU17</accession>
<dbReference type="PANTHER" id="PTHR10177">
    <property type="entry name" value="CYCLINS"/>
    <property type="match status" value="1"/>
</dbReference>
<evidence type="ECO:0000256" key="3">
    <source>
        <dbReference type="ARBA" id="ARBA00025821"/>
    </source>
</evidence>
<dbReference type="Ensembl" id="ENSPMGT00000008729.1">
    <property type="protein sequence ID" value="ENSPMGP00000008202.1"/>
    <property type="gene ID" value="ENSPMGG00000006797.1"/>
</dbReference>
<evidence type="ECO:0000256" key="4">
    <source>
        <dbReference type="RuleBase" id="RU000383"/>
    </source>
</evidence>
<feature type="region of interest" description="Disordered" evidence="5">
    <location>
        <begin position="273"/>
        <end position="302"/>
    </location>
</feature>
<comment type="subunit">
    <text evidence="3">Interacts with the CDK1 protein kinase to form a serine/threonine kinase holoenzyme complex also known as maturation promoting factor (MPF). The cyclin subunit imparts substrate specificity to the complex.</text>
</comment>
<evidence type="ECO:0000313" key="8">
    <source>
        <dbReference type="Ensembl" id="ENSPMGP00000008202.1"/>
    </source>
</evidence>
<dbReference type="InterPro" id="IPR039361">
    <property type="entry name" value="Cyclin"/>
</dbReference>
<reference evidence="8" key="1">
    <citation type="submission" date="2025-08" db="UniProtKB">
        <authorList>
            <consortium name="Ensembl"/>
        </authorList>
    </citation>
    <scope>IDENTIFICATION</scope>
</reference>
<dbReference type="InterPro" id="IPR013763">
    <property type="entry name" value="Cyclin-like_dom"/>
</dbReference>
<dbReference type="AlphaFoldDB" id="A0A3B3ZU17"/>
<evidence type="ECO:0000256" key="5">
    <source>
        <dbReference type="SAM" id="MobiDB-lite"/>
    </source>
</evidence>
<comment type="function">
    <text evidence="1">Essential for the control of the cell cycle at the G2/M (mitosis) transition.</text>
</comment>
<dbReference type="SUPFAM" id="SSF47954">
    <property type="entry name" value="Cyclin-like"/>
    <property type="match status" value="2"/>
</dbReference>
<protein>
    <submittedName>
        <fullName evidence="8">Uncharacterized protein</fullName>
    </submittedName>
</protein>
<dbReference type="InterPro" id="IPR036915">
    <property type="entry name" value="Cyclin-like_sf"/>
</dbReference>
<evidence type="ECO:0000259" key="7">
    <source>
        <dbReference type="SMART" id="SM01332"/>
    </source>
</evidence>
<evidence type="ECO:0000313" key="9">
    <source>
        <dbReference type="Proteomes" id="UP000261520"/>
    </source>
</evidence>
<feature type="domain" description="Cyclin C-terminal" evidence="7">
    <location>
        <begin position="166"/>
        <end position="289"/>
    </location>
</feature>
<evidence type="ECO:0000256" key="2">
    <source>
        <dbReference type="ARBA" id="ARBA00023127"/>
    </source>
</evidence>
<dbReference type="InterPro" id="IPR006671">
    <property type="entry name" value="Cyclin_N"/>
</dbReference>